<name>A0AB39R8M2_9ACTN</name>
<dbReference type="RefSeq" id="WP_369244498.1">
    <property type="nucleotide sequence ID" value="NZ_CP163443.1"/>
</dbReference>
<evidence type="ECO:0000313" key="2">
    <source>
        <dbReference type="EMBL" id="XDQ51164.1"/>
    </source>
</evidence>
<organism evidence="2">
    <name type="scientific">Streptomyces sp. R41</name>
    <dbReference type="NCBI Taxonomy" id="3238632"/>
    <lineage>
        <taxon>Bacteria</taxon>
        <taxon>Bacillati</taxon>
        <taxon>Actinomycetota</taxon>
        <taxon>Actinomycetes</taxon>
        <taxon>Kitasatosporales</taxon>
        <taxon>Streptomycetaceae</taxon>
        <taxon>Streptomyces</taxon>
    </lineage>
</organism>
<dbReference type="EMBL" id="CP163443">
    <property type="protein sequence ID" value="XDQ51164.1"/>
    <property type="molecule type" value="Genomic_DNA"/>
</dbReference>
<protein>
    <recommendedName>
        <fullName evidence="3">Secreted protein</fullName>
    </recommendedName>
</protein>
<evidence type="ECO:0008006" key="3">
    <source>
        <dbReference type="Google" id="ProtNLM"/>
    </source>
</evidence>
<accession>A0AB39R8M2</accession>
<dbReference type="AlphaFoldDB" id="A0AB39R8M2"/>
<proteinExistence type="predicted"/>
<sequence length="120" mass="12284">MIRTTSFLTVAAAASAACVLAVATPAAAHYGSAFVKAADGTLLGSIWASYDHTRGAVCDEKADGVGVYGRFKVTGGKIYDVADGDGANGSCYEFNAPTGTVITQIEVVWRGGRTSGWQSA</sequence>
<reference evidence="2" key="1">
    <citation type="submission" date="2024-07" db="EMBL/GenBank/DDBJ databases">
        <authorList>
            <person name="Yu S.T."/>
        </authorList>
    </citation>
    <scope>NUCLEOTIDE SEQUENCE</scope>
    <source>
        <strain evidence="2">R41</strain>
    </source>
</reference>
<gene>
    <name evidence="2" type="ORF">AB5J53_05640</name>
</gene>
<dbReference type="PROSITE" id="PS51257">
    <property type="entry name" value="PROKAR_LIPOPROTEIN"/>
    <property type="match status" value="1"/>
</dbReference>
<feature type="signal peptide" evidence="1">
    <location>
        <begin position="1"/>
        <end position="28"/>
    </location>
</feature>
<keyword evidence="1" id="KW-0732">Signal</keyword>
<feature type="chain" id="PRO_5044322586" description="Secreted protein" evidence="1">
    <location>
        <begin position="29"/>
        <end position="120"/>
    </location>
</feature>
<evidence type="ECO:0000256" key="1">
    <source>
        <dbReference type="SAM" id="SignalP"/>
    </source>
</evidence>